<reference evidence="1 2" key="1">
    <citation type="submission" date="2015-08" db="EMBL/GenBank/DDBJ databases">
        <title>Genomic sequence of Lactobacillus heilongjiangensis DSM 28069, isolated from Chinese traditional pickle.</title>
        <authorList>
            <person name="Jiang X."/>
            <person name="Zheng B."/>
            <person name="Cheng H."/>
        </authorList>
    </citation>
    <scope>NUCLEOTIDE SEQUENCE [LARGE SCALE GENOMIC DNA]</scope>
    <source>
        <strain evidence="1 2">DSM 28069</strain>
    </source>
</reference>
<dbReference type="STRING" id="1074467.JP39_00785"/>
<dbReference type="OrthoDB" id="2254248at2"/>
<dbReference type="Proteomes" id="UP000061546">
    <property type="component" value="Chromosome"/>
</dbReference>
<dbReference type="RefSeq" id="WP_041500999.1">
    <property type="nucleotide sequence ID" value="NZ_BJDV01000009.1"/>
</dbReference>
<evidence type="ECO:0000313" key="2">
    <source>
        <dbReference type="Proteomes" id="UP000061546"/>
    </source>
</evidence>
<dbReference type="KEGG" id="lhi:JP39_00785"/>
<dbReference type="EMBL" id="CP012559">
    <property type="protein sequence ID" value="ALB28027.1"/>
    <property type="molecule type" value="Genomic_DNA"/>
</dbReference>
<proteinExistence type="predicted"/>
<gene>
    <name evidence="1" type="ORF">JP39_00785</name>
</gene>
<evidence type="ECO:0000313" key="1">
    <source>
        <dbReference type="EMBL" id="ALB28027.1"/>
    </source>
</evidence>
<keyword evidence="2" id="KW-1185">Reference proteome</keyword>
<accession>A0A0K2L9P7</accession>
<name>A0A0K2L9P7_9LACO</name>
<dbReference type="AlphaFoldDB" id="A0A0K2L9P7"/>
<protein>
    <recommendedName>
        <fullName evidence="3">WxL domain-containing protein</fullName>
    </recommendedName>
</protein>
<sequence length="136" mass="14574">MLYSTASLTYKDSYSFGSLNQSQGSRLVKRTSDWDVVVNTVDSKYKLTASADPLTTGGSTDTHTLSGGLVYVDPKTGISQSMTSPVTLSENDSETTYKYPISDSWSADSGILLKVDSNPFAGSYSGGLNWDLTDSI</sequence>
<evidence type="ECO:0008006" key="3">
    <source>
        <dbReference type="Google" id="ProtNLM"/>
    </source>
</evidence>
<organism evidence="1 2">
    <name type="scientific">Companilactobacillus heilongjiangensis</name>
    <dbReference type="NCBI Taxonomy" id="1074467"/>
    <lineage>
        <taxon>Bacteria</taxon>
        <taxon>Bacillati</taxon>
        <taxon>Bacillota</taxon>
        <taxon>Bacilli</taxon>
        <taxon>Lactobacillales</taxon>
        <taxon>Lactobacillaceae</taxon>
        <taxon>Companilactobacillus</taxon>
    </lineage>
</organism>